<dbReference type="InterPro" id="IPR036709">
    <property type="entry name" value="Autotransporte_beta_dom_sf"/>
</dbReference>
<keyword evidence="4" id="KW-1185">Reference proteome</keyword>
<dbReference type="Proteomes" id="UP000676409">
    <property type="component" value="Chromosome"/>
</dbReference>
<dbReference type="EMBL" id="CP073078">
    <property type="protein sequence ID" value="QUD86501.1"/>
    <property type="molecule type" value="Genomic_DNA"/>
</dbReference>
<gene>
    <name evidence="3" type="ORF">KCG34_15555</name>
</gene>
<accession>A0A975FY95</accession>
<evidence type="ECO:0000259" key="2">
    <source>
        <dbReference type="PROSITE" id="PS51208"/>
    </source>
</evidence>
<dbReference type="SMART" id="SM00869">
    <property type="entry name" value="Autotransporter"/>
    <property type="match status" value="1"/>
</dbReference>
<organism evidence="3 4">
    <name type="scientific">Phenylobacterium montanum</name>
    <dbReference type="NCBI Taxonomy" id="2823693"/>
    <lineage>
        <taxon>Bacteria</taxon>
        <taxon>Pseudomonadati</taxon>
        <taxon>Pseudomonadota</taxon>
        <taxon>Alphaproteobacteria</taxon>
        <taxon>Caulobacterales</taxon>
        <taxon>Caulobacteraceae</taxon>
        <taxon>Phenylobacterium</taxon>
    </lineage>
</organism>
<feature type="signal peptide" evidence="1">
    <location>
        <begin position="1"/>
        <end position="22"/>
    </location>
</feature>
<dbReference type="SUPFAM" id="SSF103515">
    <property type="entry name" value="Autotransporter"/>
    <property type="match status" value="1"/>
</dbReference>
<sequence>MKRLWVAAALAPLTFAAAQASAQEIKTSTSTPVVSNGETIKIDSGVAITPSSGGTSSAQAAAVTQNTSATATAQTGETSVNSVTNSGSISFTGKDYVTGILINGGAGVPATKTGAVGNAGTISLTETTSYKDTNNDGIVDSNGSVAGQFATGKNRYGIQTTGQTYQGGIGTAGTISVIGENSAGVFIGANGISGNLSNLGSISVTGGNSGTSDVSYGINAQGAVGSVNLSGTISALGQNAIGVNLAGPVTGFDTTTTTSSGTTTTHTAGAVEINATITATGYRSTTAPTIPSILALVANQASSELLQGGPAVAIGGNVAGGVSLDAAVAASGSGSSTTAAVVGAAVASYGRAPALLIGSGTAATQVGQFGNSGFGLVLGGTVTGSGVYTTDNNGVAVGANSVQIGAGYVDNAGLYHSTGSNQVSIFGGVNLTGTVQATGIARARDKNGSIGQVTALHLGDVAITSPATVTTNGHTYGAALNIVGSVTASETTAASIPGSVTAIQIDAGSSVPSLYNRGNILAGIGGIAGVLKSPAGGGTSGDAVAIKDGSGSLASITNSGVILASITPIDVTQPVAAGSKTTAIDLSANTTGVTVTQVTDPALTGTTSAGVTTTLAPSITGDILFGSGNAKLDIQAGTVIGGLQFGGQNDQIDVNSSGVVGALAESSGGRLSINVGTDAGATTSLLDITKPTANTLGGAQAAINVGSIHIGAVGQLFLTVDPANTATQLIANGSVTFDSGARLGLNFLTKLTAQQTTYNLIEAGTNGITVANTSTVLGAIPYLYNGSVSVTQQGSNEDLTVTVSRKTAQDLKLNPAESAAYNAVYTAFDATTGTNASAVGSTGSALLSATDRSSFLKVYDQFLPDYSGGPFEDMVLGQQAIARAEADSPEKMEDGGSRGWVQEITYYNSRSDSDQVNGYTSKGFGFAGGVEKATGRSAVGLAAAFVSSSVHDLARSDGSSQGAAAVEAGAYWRTGGGGFNLGASVNGGWSFLESRRVLMQQSGTADATLYRLAKANWMGGIGTASISASYKESFGRYYVKPEALADFVLMYEEGHTEHGAGDSYDLTINSKLNKEAIVQADMVFGASYGATTRWSPELTVGYRDVVYGGPAFTTAHFAGGAPFTLSPDYNDRGGFIARVGLRASGNYADFNASAGGVFRTGYSTYDARATARFLF</sequence>
<dbReference type="Gene3D" id="2.40.128.130">
    <property type="entry name" value="Autotransporter beta-domain"/>
    <property type="match status" value="1"/>
</dbReference>
<keyword evidence="1" id="KW-0732">Signal</keyword>
<dbReference type="KEGG" id="caul:KCG34_15555"/>
<evidence type="ECO:0000256" key="1">
    <source>
        <dbReference type="SAM" id="SignalP"/>
    </source>
</evidence>
<protein>
    <recommendedName>
        <fullName evidence="2">Autotransporter domain-containing protein</fullName>
    </recommendedName>
</protein>
<feature type="domain" description="Autotransporter" evidence="2">
    <location>
        <begin position="892"/>
        <end position="1175"/>
    </location>
</feature>
<proteinExistence type="predicted"/>
<evidence type="ECO:0000313" key="4">
    <source>
        <dbReference type="Proteomes" id="UP000676409"/>
    </source>
</evidence>
<feature type="chain" id="PRO_5038069501" description="Autotransporter domain-containing protein" evidence="1">
    <location>
        <begin position="23"/>
        <end position="1175"/>
    </location>
</feature>
<evidence type="ECO:0000313" key="3">
    <source>
        <dbReference type="EMBL" id="QUD86501.1"/>
    </source>
</evidence>
<dbReference type="InterPro" id="IPR005546">
    <property type="entry name" value="Autotransporte_beta"/>
</dbReference>
<dbReference type="AlphaFoldDB" id="A0A975FY95"/>
<name>A0A975FY95_9CAUL</name>
<dbReference type="PROSITE" id="PS51208">
    <property type="entry name" value="AUTOTRANSPORTER"/>
    <property type="match status" value="1"/>
</dbReference>
<dbReference type="RefSeq" id="WP_211936553.1">
    <property type="nucleotide sequence ID" value="NZ_CP073078.1"/>
</dbReference>
<reference evidence="3" key="1">
    <citation type="submission" date="2021-04" db="EMBL/GenBank/DDBJ databases">
        <title>The complete genome sequence of Caulobacter sp. S6.</title>
        <authorList>
            <person name="Tang Y."/>
            <person name="Ouyang W."/>
            <person name="Liu Q."/>
            <person name="Huang B."/>
            <person name="Guo Z."/>
            <person name="Lei P."/>
        </authorList>
    </citation>
    <scope>NUCLEOTIDE SEQUENCE</scope>
    <source>
        <strain evidence="3">S6</strain>
    </source>
</reference>